<reference evidence="1" key="1">
    <citation type="submission" date="2025-08" db="UniProtKB">
        <authorList>
            <consortium name="RefSeq"/>
        </authorList>
    </citation>
    <scope>IDENTIFICATION</scope>
</reference>
<dbReference type="KEGG" id="nta:107780897"/>
<sequence>MSQSSKALVPDIIYLCSFIASVMLQLHVGAQMEQSQVEGILFSRRPPLPILWCCSTLPTDERIANAFMMVTSVGMESELVDKQVEGSAFVDGSLHVYCVV</sequence>
<protein>
    <submittedName>
        <fullName evidence="1">Uncharacterized protein</fullName>
    </submittedName>
</protein>
<dbReference type="STRING" id="4097.A0A1S3YXS8"/>
<name>A0A1S3YXS8_TOBAC</name>
<proteinExistence type="predicted"/>
<dbReference type="AlphaFoldDB" id="A0A1S3YXS8"/>
<evidence type="ECO:0000313" key="1">
    <source>
        <dbReference type="RefSeq" id="XP_016456999.1"/>
    </source>
</evidence>
<dbReference type="OrthoDB" id="10271253at2759"/>
<gene>
    <name evidence="1" type="primary">LOC107780897</name>
</gene>
<dbReference type="PaxDb" id="4097-A0A1S3YXS8"/>
<accession>A0A1S3YXS8</accession>
<organism evidence="1">
    <name type="scientific">Nicotiana tabacum</name>
    <name type="common">Common tobacco</name>
    <dbReference type="NCBI Taxonomy" id="4097"/>
    <lineage>
        <taxon>Eukaryota</taxon>
        <taxon>Viridiplantae</taxon>
        <taxon>Streptophyta</taxon>
        <taxon>Embryophyta</taxon>
        <taxon>Tracheophyta</taxon>
        <taxon>Spermatophyta</taxon>
        <taxon>Magnoliopsida</taxon>
        <taxon>eudicotyledons</taxon>
        <taxon>Gunneridae</taxon>
        <taxon>Pentapetalae</taxon>
        <taxon>asterids</taxon>
        <taxon>lamiids</taxon>
        <taxon>Solanales</taxon>
        <taxon>Solanaceae</taxon>
        <taxon>Nicotianoideae</taxon>
        <taxon>Nicotianeae</taxon>
        <taxon>Nicotiana</taxon>
    </lineage>
</organism>
<dbReference type="RefSeq" id="XP_016456999.1">
    <property type="nucleotide sequence ID" value="XM_016601513.1"/>
</dbReference>